<dbReference type="Pfam" id="PF23585">
    <property type="entry name" value="DUF7137"/>
    <property type="match status" value="1"/>
</dbReference>
<feature type="transmembrane region" description="Helical" evidence="2">
    <location>
        <begin position="242"/>
        <end position="265"/>
    </location>
</feature>
<dbReference type="EMBL" id="JAVHNS010000004">
    <property type="protein sequence ID" value="KAK6357793.1"/>
    <property type="molecule type" value="Genomic_DNA"/>
</dbReference>
<protein>
    <recommendedName>
        <fullName evidence="4">DUF7137 domain-containing protein</fullName>
    </recommendedName>
</protein>
<feature type="signal peptide" evidence="3">
    <location>
        <begin position="1"/>
        <end position="23"/>
    </location>
</feature>
<feature type="chain" id="PRO_5043709876" description="DUF7137 domain-containing protein" evidence="3">
    <location>
        <begin position="24"/>
        <end position="266"/>
    </location>
</feature>
<feature type="domain" description="DUF7137" evidence="4">
    <location>
        <begin position="96"/>
        <end position="230"/>
    </location>
</feature>
<feature type="region of interest" description="Disordered" evidence="1">
    <location>
        <begin position="28"/>
        <end position="102"/>
    </location>
</feature>
<keyword evidence="2" id="KW-0472">Membrane</keyword>
<feature type="compositionally biased region" description="Low complexity" evidence="1">
    <location>
        <begin position="79"/>
        <end position="90"/>
    </location>
</feature>
<organism evidence="5 6">
    <name type="scientific">Orbilia blumenaviensis</name>
    <dbReference type="NCBI Taxonomy" id="1796055"/>
    <lineage>
        <taxon>Eukaryota</taxon>
        <taxon>Fungi</taxon>
        <taxon>Dikarya</taxon>
        <taxon>Ascomycota</taxon>
        <taxon>Pezizomycotina</taxon>
        <taxon>Orbiliomycetes</taxon>
        <taxon>Orbiliales</taxon>
        <taxon>Orbiliaceae</taxon>
        <taxon>Orbilia</taxon>
    </lineage>
</organism>
<keyword evidence="2" id="KW-1133">Transmembrane helix</keyword>
<proteinExistence type="predicted"/>
<dbReference type="InterPro" id="IPR055561">
    <property type="entry name" value="DUF7137"/>
</dbReference>
<accession>A0AAV9V848</accession>
<feature type="compositionally biased region" description="Low complexity" evidence="1">
    <location>
        <begin position="42"/>
        <end position="59"/>
    </location>
</feature>
<evidence type="ECO:0000256" key="1">
    <source>
        <dbReference type="SAM" id="MobiDB-lite"/>
    </source>
</evidence>
<dbReference type="AlphaFoldDB" id="A0AAV9V848"/>
<evidence type="ECO:0000256" key="3">
    <source>
        <dbReference type="SAM" id="SignalP"/>
    </source>
</evidence>
<comment type="caution">
    <text evidence="5">The sequence shown here is derived from an EMBL/GenBank/DDBJ whole genome shotgun (WGS) entry which is preliminary data.</text>
</comment>
<evidence type="ECO:0000313" key="5">
    <source>
        <dbReference type="EMBL" id="KAK6357793.1"/>
    </source>
</evidence>
<keyword evidence="6" id="KW-1185">Reference proteome</keyword>
<sequence>MRLLKSFVLSSILLLNLSPYALGSDPDAGLNYRRQARETSESSEPSPASSASVPARTTSPPRPTDSDTPASRSTGRNGASSSVTTRSRATFVDPRLPPGGVAIQTPITTSGSQYYKIGQAITFGWNYTSLIVSPSAVNVEAFCSSNSQTYTIAQNLSIAKPSIVWDTGSYEPRNGQPPIAMGIYTLLIYDEKSAITAIPAAGNLAPFNGFKFGMYAPKAYTPLADFDCPTCETSSAPALDTVAIRMFVLISTLFSLSFGLFFSLLP</sequence>
<gene>
    <name evidence="5" type="ORF">TWF730_007156</name>
</gene>
<name>A0AAV9V848_9PEZI</name>
<keyword evidence="3" id="KW-0732">Signal</keyword>
<evidence type="ECO:0000313" key="6">
    <source>
        <dbReference type="Proteomes" id="UP001373714"/>
    </source>
</evidence>
<evidence type="ECO:0000256" key="2">
    <source>
        <dbReference type="SAM" id="Phobius"/>
    </source>
</evidence>
<dbReference type="PANTHER" id="PTHR42028">
    <property type="entry name" value="CHROMOSOME 1, WHOLE GENOME SHOTGUN SEQUENCE"/>
    <property type="match status" value="1"/>
</dbReference>
<evidence type="ECO:0000259" key="4">
    <source>
        <dbReference type="Pfam" id="PF23585"/>
    </source>
</evidence>
<keyword evidence="2" id="KW-0812">Transmembrane</keyword>
<reference evidence="5 6" key="1">
    <citation type="submission" date="2019-10" db="EMBL/GenBank/DDBJ databases">
        <authorList>
            <person name="Palmer J.M."/>
        </authorList>
    </citation>
    <scope>NUCLEOTIDE SEQUENCE [LARGE SCALE GENOMIC DNA]</scope>
    <source>
        <strain evidence="5 6">TWF730</strain>
    </source>
</reference>
<dbReference type="Proteomes" id="UP001373714">
    <property type="component" value="Unassembled WGS sequence"/>
</dbReference>
<dbReference type="PANTHER" id="PTHR42028:SF1">
    <property type="entry name" value="YALI0E30657P"/>
    <property type="match status" value="1"/>
</dbReference>